<evidence type="ECO:0000256" key="7">
    <source>
        <dbReference type="ARBA" id="ARBA00022801"/>
    </source>
</evidence>
<evidence type="ECO:0000313" key="11">
    <source>
        <dbReference type="Proteomes" id="UP000199017"/>
    </source>
</evidence>
<dbReference type="InterPro" id="IPR020549">
    <property type="entry name" value="YbeY_CS"/>
</dbReference>
<feature type="binding site" evidence="9">
    <location>
        <position position="119"/>
    </location>
    <ligand>
        <name>Zn(2+)</name>
        <dbReference type="ChEBI" id="CHEBI:29105"/>
        <note>catalytic</note>
    </ligand>
</feature>
<keyword evidence="5 9" id="KW-0479">Metal-binding</keyword>
<comment type="similarity">
    <text evidence="1 9">Belongs to the endoribonuclease YbeY family.</text>
</comment>
<comment type="cofactor">
    <cofactor evidence="9">
        <name>Zn(2+)</name>
        <dbReference type="ChEBI" id="CHEBI:29105"/>
    </cofactor>
    <text evidence="9">Binds 1 zinc ion.</text>
</comment>
<dbReference type="InterPro" id="IPR023091">
    <property type="entry name" value="MetalPrtase_cat_dom_sf_prd"/>
</dbReference>
<evidence type="ECO:0000256" key="9">
    <source>
        <dbReference type="HAMAP-Rule" id="MF_00009"/>
    </source>
</evidence>
<dbReference type="EMBL" id="FNDU01000013">
    <property type="protein sequence ID" value="SDI85778.1"/>
    <property type="molecule type" value="Genomic_DNA"/>
</dbReference>
<dbReference type="Proteomes" id="UP000199017">
    <property type="component" value="Unassembled WGS sequence"/>
</dbReference>
<evidence type="ECO:0000256" key="2">
    <source>
        <dbReference type="ARBA" id="ARBA00022517"/>
    </source>
</evidence>
<dbReference type="Gene3D" id="3.40.390.30">
    <property type="entry name" value="Metalloproteases ('zincins'), catalytic domain"/>
    <property type="match status" value="1"/>
</dbReference>
<gene>
    <name evidence="9" type="primary">ybeY</name>
    <name evidence="10" type="ORF">SAMN05216352_11358</name>
</gene>
<keyword evidence="7 9" id="KW-0378">Hydrolase</keyword>
<dbReference type="STRING" id="930129.SAMN05216352_11358"/>
<dbReference type="PANTHER" id="PTHR46986:SF1">
    <property type="entry name" value="ENDORIBONUCLEASE YBEY, CHLOROPLASTIC"/>
    <property type="match status" value="1"/>
</dbReference>
<sequence>MNVIIDLIDETGSLTDNDMNLLQNILQKGCEREQVPADSELSVTILDNKTIQTMNHQYRGIDKPTDVISFALNDEEEMPDDPEVPNLLGDILISLEQAKDQAEAYGHSLERELGFLAIHGLLHLLGYTHDTAEAEKEMFSRQESILSDYGLER</sequence>
<dbReference type="OrthoDB" id="9807740at2"/>
<reference evidence="10 11" key="1">
    <citation type="submission" date="2016-10" db="EMBL/GenBank/DDBJ databases">
        <authorList>
            <person name="de Groot N.N."/>
        </authorList>
    </citation>
    <scope>NUCLEOTIDE SEQUENCE [LARGE SCALE GENOMIC DNA]</scope>
    <source>
        <strain evidence="11">P4B,CCM 7963,CECT 7998,DSM 25260,IBRC-M 10614,KCTC 13821</strain>
    </source>
</reference>
<dbReference type="HAMAP" id="MF_00009">
    <property type="entry name" value="Endoribonucl_YbeY"/>
    <property type="match status" value="1"/>
</dbReference>
<evidence type="ECO:0000256" key="5">
    <source>
        <dbReference type="ARBA" id="ARBA00022723"/>
    </source>
</evidence>
<feature type="binding site" evidence="9">
    <location>
        <position position="123"/>
    </location>
    <ligand>
        <name>Zn(2+)</name>
        <dbReference type="ChEBI" id="CHEBI:29105"/>
        <note>catalytic</note>
    </ligand>
</feature>
<dbReference type="GO" id="GO:0004521">
    <property type="term" value="F:RNA endonuclease activity"/>
    <property type="evidence" value="ECO:0007669"/>
    <property type="project" value="UniProtKB-UniRule"/>
</dbReference>
<evidence type="ECO:0000256" key="6">
    <source>
        <dbReference type="ARBA" id="ARBA00022759"/>
    </source>
</evidence>
<dbReference type="GO" id="GO:0005737">
    <property type="term" value="C:cytoplasm"/>
    <property type="evidence" value="ECO:0007669"/>
    <property type="project" value="UniProtKB-SubCell"/>
</dbReference>
<keyword evidence="2 9" id="KW-0690">Ribosome biogenesis</keyword>
<dbReference type="InterPro" id="IPR002036">
    <property type="entry name" value="YbeY"/>
</dbReference>
<dbReference type="Pfam" id="PF02130">
    <property type="entry name" value="YbeY"/>
    <property type="match status" value="1"/>
</dbReference>
<dbReference type="RefSeq" id="WP_091587156.1">
    <property type="nucleotide sequence ID" value="NZ_FNDU01000013.1"/>
</dbReference>
<keyword evidence="6 9" id="KW-0255">Endonuclease</keyword>
<dbReference type="PROSITE" id="PS01306">
    <property type="entry name" value="UPF0054"/>
    <property type="match status" value="1"/>
</dbReference>
<keyword evidence="4 9" id="KW-0540">Nuclease</keyword>
<dbReference type="GO" id="GO:0006364">
    <property type="term" value="P:rRNA processing"/>
    <property type="evidence" value="ECO:0007669"/>
    <property type="project" value="UniProtKB-UniRule"/>
</dbReference>
<evidence type="ECO:0000256" key="1">
    <source>
        <dbReference type="ARBA" id="ARBA00010875"/>
    </source>
</evidence>
<dbReference type="GO" id="GO:0004222">
    <property type="term" value="F:metalloendopeptidase activity"/>
    <property type="evidence" value="ECO:0007669"/>
    <property type="project" value="InterPro"/>
</dbReference>
<dbReference type="GO" id="GO:0008270">
    <property type="term" value="F:zinc ion binding"/>
    <property type="evidence" value="ECO:0007669"/>
    <property type="project" value="UniProtKB-UniRule"/>
</dbReference>
<evidence type="ECO:0000313" key="10">
    <source>
        <dbReference type="EMBL" id="SDI85778.1"/>
    </source>
</evidence>
<evidence type="ECO:0000256" key="8">
    <source>
        <dbReference type="ARBA" id="ARBA00022833"/>
    </source>
</evidence>
<keyword evidence="11" id="KW-1185">Reference proteome</keyword>
<evidence type="ECO:0000256" key="4">
    <source>
        <dbReference type="ARBA" id="ARBA00022722"/>
    </source>
</evidence>
<proteinExistence type="inferred from homology"/>
<keyword evidence="3 9" id="KW-0698">rRNA processing</keyword>
<dbReference type="NCBIfam" id="TIGR00043">
    <property type="entry name" value="rRNA maturation RNase YbeY"/>
    <property type="match status" value="1"/>
</dbReference>
<organism evidence="10 11">
    <name type="scientific">Alteribacillus bidgolensis</name>
    <dbReference type="NCBI Taxonomy" id="930129"/>
    <lineage>
        <taxon>Bacteria</taxon>
        <taxon>Bacillati</taxon>
        <taxon>Bacillota</taxon>
        <taxon>Bacilli</taxon>
        <taxon>Bacillales</taxon>
        <taxon>Bacillaceae</taxon>
        <taxon>Alteribacillus</taxon>
    </lineage>
</organism>
<dbReference type="EC" id="3.1.-.-" evidence="9"/>
<name>A0A1G8P0L1_9BACI</name>
<comment type="function">
    <text evidence="9">Single strand-specific metallo-endoribonuclease involved in late-stage 70S ribosome quality control and in maturation of the 3' terminus of the 16S rRNA.</text>
</comment>
<keyword evidence="9" id="KW-0963">Cytoplasm</keyword>
<keyword evidence="8 9" id="KW-0862">Zinc</keyword>
<dbReference type="PANTHER" id="PTHR46986">
    <property type="entry name" value="ENDORIBONUCLEASE YBEY, CHLOROPLASTIC"/>
    <property type="match status" value="1"/>
</dbReference>
<accession>A0A1G8P0L1</accession>
<evidence type="ECO:0000256" key="3">
    <source>
        <dbReference type="ARBA" id="ARBA00022552"/>
    </source>
</evidence>
<dbReference type="SUPFAM" id="SSF55486">
    <property type="entry name" value="Metalloproteases ('zincins'), catalytic domain"/>
    <property type="match status" value="1"/>
</dbReference>
<protein>
    <recommendedName>
        <fullName evidence="9">Endoribonuclease YbeY</fullName>
        <ecNumber evidence="9">3.1.-.-</ecNumber>
    </recommendedName>
</protein>
<dbReference type="AlphaFoldDB" id="A0A1G8P0L1"/>
<comment type="subcellular location">
    <subcellularLocation>
        <location evidence="9">Cytoplasm</location>
    </subcellularLocation>
</comment>
<feature type="binding site" evidence="9">
    <location>
        <position position="129"/>
    </location>
    <ligand>
        <name>Zn(2+)</name>
        <dbReference type="ChEBI" id="CHEBI:29105"/>
        <note>catalytic</note>
    </ligand>
</feature>